<keyword evidence="8" id="KW-1185">Reference proteome</keyword>
<evidence type="ECO:0000256" key="1">
    <source>
        <dbReference type="ARBA" id="ARBA00022723"/>
    </source>
</evidence>
<name>A0AAN6Y1B8_9PEZI</name>
<evidence type="ECO:0000259" key="6">
    <source>
        <dbReference type="PROSITE" id="PS50089"/>
    </source>
</evidence>
<evidence type="ECO:0000313" key="8">
    <source>
        <dbReference type="Proteomes" id="UP001301769"/>
    </source>
</evidence>
<dbReference type="GO" id="GO:0016567">
    <property type="term" value="P:protein ubiquitination"/>
    <property type="evidence" value="ECO:0007669"/>
    <property type="project" value="TreeGrafter"/>
</dbReference>
<dbReference type="GO" id="GO:0005634">
    <property type="term" value="C:nucleus"/>
    <property type="evidence" value="ECO:0007669"/>
    <property type="project" value="TreeGrafter"/>
</dbReference>
<dbReference type="InterPro" id="IPR052256">
    <property type="entry name" value="E3_ubiquitin-ligase_CHFR"/>
</dbReference>
<dbReference type="Proteomes" id="UP001301769">
    <property type="component" value="Unassembled WGS sequence"/>
</dbReference>
<dbReference type="InterPro" id="IPR001841">
    <property type="entry name" value="Znf_RING"/>
</dbReference>
<dbReference type="GO" id="GO:0008270">
    <property type="term" value="F:zinc ion binding"/>
    <property type="evidence" value="ECO:0007669"/>
    <property type="project" value="UniProtKB-KW"/>
</dbReference>
<evidence type="ECO:0000256" key="5">
    <source>
        <dbReference type="SAM" id="MobiDB-lite"/>
    </source>
</evidence>
<dbReference type="SMART" id="SM00184">
    <property type="entry name" value="RING"/>
    <property type="match status" value="1"/>
</dbReference>
<evidence type="ECO:0000256" key="4">
    <source>
        <dbReference type="PROSITE-ProRule" id="PRU00175"/>
    </source>
</evidence>
<protein>
    <recommendedName>
        <fullName evidence="6">RING-type domain-containing protein</fullName>
    </recommendedName>
</protein>
<sequence length="163" mass="18640">MEAHLTCSICQEIFVDPVETSPCEHNFCDGCLKRWLEANHTCPECRSPVTSAQPKRNLACLVEAFLRERPDRQVSTAAAAQQRPASPDYALVVAVWSQNVIPEITAETHTNSLAKNTEWQGQEWEGQEWPGQEWPGQEWEGQEWEGQEWPGQEWRGQEYTGQK</sequence>
<keyword evidence="2 4" id="KW-0863">Zinc-finger</keyword>
<dbReference type="SUPFAM" id="SSF57850">
    <property type="entry name" value="RING/U-box"/>
    <property type="match status" value="1"/>
</dbReference>
<dbReference type="PROSITE" id="PS50089">
    <property type="entry name" value="ZF_RING_2"/>
    <property type="match status" value="1"/>
</dbReference>
<evidence type="ECO:0000313" key="7">
    <source>
        <dbReference type="EMBL" id="KAK4210629.1"/>
    </source>
</evidence>
<feature type="compositionally biased region" description="Low complexity" evidence="5">
    <location>
        <begin position="121"/>
        <end position="139"/>
    </location>
</feature>
<evidence type="ECO:0000256" key="2">
    <source>
        <dbReference type="ARBA" id="ARBA00022771"/>
    </source>
</evidence>
<dbReference type="GO" id="GO:0004842">
    <property type="term" value="F:ubiquitin-protein transferase activity"/>
    <property type="evidence" value="ECO:0007669"/>
    <property type="project" value="TreeGrafter"/>
</dbReference>
<dbReference type="AlphaFoldDB" id="A0AAN6Y1B8"/>
<dbReference type="PANTHER" id="PTHR16079">
    <property type="entry name" value="UBIQUITIN LIGASE PROTEIN CHFR"/>
    <property type="match status" value="1"/>
</dbReference>
<dbReference type="Pfam" id="PF13923">
    <property type="entry name" value="zf-C3HC4_2"/>
    <property type="match status" value="1"/>
</dbReference>
<keyword evidence="3" id="KW-0862">Zinc</keyword>
<reference evidence="7" key="2">
    <citation type="submission" date="2023-05" db="EMBL/GenBank/DDBJ databases">
        <authorList>
            <consortium name="Lawrence Berkeley National Laboratory"/>
            <person name="Steindorff A."/>
            <person name="Hensen N."/>
            <person name="Bonometti L."/>
            <person name="Westerberg I."/>
            <person name="Brannstrom I.O."/>
            <person name="Guillou S."/>
            <person name="Cros-Aarteil S."/>
            <person name="Calhoun S."/>
            <person name="Haridas S."/>
            <person name="Kuo A."/>
            <person name="Mondo S."/>
            <person name="Pangilinan J."/>
            <person name="Riley R."/>
            <person name="Labutti K."/>
            <person name="Andreopoulos B."/>
            <person name="Lipzen A."/>
            <person name="Chen C."/>
            <person name="Yanf M."/>
            <person name="Daum C."/>
            <person name="Ng V."/>
            <person name="Clum A."/>
            <person name="Ohm R."/>
            <person name="Martin F."/>
            <person name="Silar P."/>
            <person name="Natvig D."/>
            <person name="Lalanne C."/>
            <person name="Gautier V."/>
            <person name="Ament-Velasquez S.L."/>
            <person name="Kruys A."/>
            <person name="Hutchinson M.I."/>
            <person name="Powell A.J."/>
            <person name="Barry K."/>
            <person name="Miller A.N."/>
            <person name="Grigoriev I.V."/>
            <person name="Debuchy R."/>
            <person name="Gladieux P."/>
            <person name="Thoren M.H."/>
            <person name="Johannesson H."/>
        </authorList>
    </citation>
    <scope>NUCLEOTIDE SEQUENCE</scope>
    <source>
        <strain evidence="7">PSN293</strain>
    </source>
</reference>
<evidence type="ECO:0000256" key="3">
    <source>
        <dbReference type="ARBA" id="ARBA00022833"/>
    </source>
</evidence>
<dbReference type="InterPro" id="IPR013083">
    <property type="entry name" value="Znf_RING/FYVE/PHD"/>
</dbReference>
<organism evidence="7 8">
    <name type="scientific">Rhypophila decipiens</name>
    <dbReference type="NCBI Taxonomy" id="261697"/>
    <lineage>
        <taxon>Eukaryota</taxon>
        <taxon>Fungi</taxon>
        <taxon>Dikarya</taxon>
        <taxon>Ascomycota</taxon>
        <taxon>Pezizomycotina</taxon>
        <taxon>Sordariomycetes</taxon>
        <taxon>Sordariomycetidae</taxon>
        <taxon>Sordariales</taxon>
        <taxon>Naviculisporaceae</taxon>
        <taxon>Rhypophila</taxon>
    </lineage>
</organism>
<dbReference type="PANTHER" id="PTHR16079:SF4">
    <property type="entry name" value="E3 UBIQUITIN-PROTEIN LIGASE CHFR"/>
    <property type="match status" value="1"/>
</dbReference>
<gene>
    <name evidence="7" type="ORF">QBC37DRAFT_447859</name>
</gene>
<keyword evidence="1" id="KW-0479">Metal-binding</keyword>
<feature type="region of interest" description="Disordered" evidence="5">
    <location>
        <begin position="121"/>
        <end position="163"/>
    </location>
</feature>
<reference evidence="7" key="1">
    <citation type="journal article" date="2023" name="Mol. Phylogenet. Evol.">
        <title>Genome-scale phylogeny and comparative genomics of the fungal order Sordariales.</title>
        <authorList>
            <person name="Hensen N."/>
            <person name="Bonometti L."/>
            <person name="Westerberg I."/>
            <person name="Brannstrom I.O."/>
            <person name="Guillou S."/>
            <person name="Cros-Aarteil S."/>
            <person name="Calhoun S."/>
            <person name="Haridas S."/>
            <person name="Kuo A."/>
            <person name="Mondo S."/>
            <person name="Pangilinan J."/>
            <person name="Riley R."/>
            <person name="LaButti K."/>
            <person name="Andreopoulos B."/>
            <person name="Lipzen A."/>
            <person name="Chen C."/>
            <person name="Yan M."/>
            <person name="Daum C."/>
            <person name="Ng V."/>
            <person name="Clum A."/>
            <person name="Steindorff A."/>
            <person name="Ohm R.A."/>
            <person name="Martin F."/>
            <person name="Silar P."/>
            <person name="Natvig D.O."/>
            <person name="Lalanne C."/>
            <person name="Gautier V."/>
            <person name="Ament-Velasquez S.L."/>
            <person name="Kruys A."/>
            <person name="Hutchinson M.I."/>
            <person name="Powell A.J."/>
            <person name="Barry K."/>
            <person name="Miller A.N."/>
            <person name="Grigoriev I.V."/>
            <person name="Debuchy R."/>
            <person name="Gladieux P."/>
            <person name="Hiltunen Thoren M."/>
            <person name="Johannesson H."/>
        </authorList>
    </citation>
    <scope>NUCLEOTIDE SEQUENCE</scope>
    <source>
        <strain evidence="7">PSN293</strain>
    </source>
</reference>
<feature type="compositionally biased region" description="Low complexity" evidence="5">
    <location>
        <begin position="147"/>
        <end position="163"/>
    </location>
</feature>
<dbReference type="GO" id="GO:0006511">
    <property type="term" value="P:ubiquitin-dependent protein catabolic process"/>
    <property type="evidence" value="ECO:0007669"/>
    <property type="project" value="TreeGrafter"/>
</dbReference>
<feature type="domain" description="RING-type" evidence="6">
    <location>
        <begin position="7"/>
        <end position="46"/>
    </location>
</feature>
<proteinExistence type="predicted"/>
<accession>A0AAN6Y1B8</accession>
<comment type="caution">
    <text evidence="7">The sequence shown here is derived from an EMBL/GenBank/DDBJ whole genome shotgun (WGS) entry which is preliminary data.</text>
</comment>
<dbReference type="EMBL" id="MU858170">
    <property type="protein sequence ID" value="KAK4210629.1"/>
    <property type="molecule type" value="Genomic_DNA"/>
</dbReference>
<dbReference type="PROSITE" id="PS00518">
    <property type="entry name" value="ZF_RING_1"/>
    <property type="match status" value="1"/>
</dbReference>
<dbReference type="Gene3D" id="3.30.40.10">
    <property type="entry name" value="Zinc/RING finger domain, C3HC4 (zinc finger)"/>
    <property type="match status" value="1"/>
</dbReference>
<dbReference type="InterPro" id="IPR017907">
    <property type="entry name" value="Znf_RING_CS"/>
</dbReference>